<reference evidence="2" key="1">
    <citation type="journal article" date="2019" name="Int. J. Syst. Evol. Microbiol.">
        <title>The Global Catalogue of Microorganisms (GCM) 10K type strain sequencing project: providing services to taxonomists for standard genome sequencing and annotation.</title>
        <authorList>
            <consortium name="The Broad Institute Genomics Platform"/>
            <consortium name="The Broad Institute Genome Sequencing Center for Infectious Disease"/>
            <person name="Wu L."/>
            <person name="Ma J."/>
        </authorList>
    </citation>
    <scope>NUCLEOTIDE SEQUENCE [LARGE SCALE GENOMIC DNA]</scope>
    <source>
        <strain evidence="2">CCUG 57942</strain>
    </source>
</reference>
<accession>A0ABW4Z7R0</accession>
<keyword evidence="2" id="KW-1185">Reference proteome</keyword>
<evidence type="ECO:0000313" key="1">
    <source>
        <dbReference type="EMBL" id="MFD2157919.1"/>
    </source>
</evidence>
<sequence>MNRDIDNIQYAMEQTRVLREPDRRIDTFSSTRFRFTIISELMDSVGKVRVRQGEVEAQKPQIIKPAAYNSVELEGFDEKARELLEWMKEKGVEPVFFQYGFHFRRTEVTEQIYSDSIEMVKERVLEEAHRVDDPMMAVVEGVDDAWEVGLLKFTIDMIEKSQSINQFDFQRRGLL</sequence>
<dbReference type="RefSeq" id="WP_377090133.1">
    <property type="nucleotide sequence ID" value="NZ_JBHSJL010000014.1"/>
</dbReference>
<evidence type="ECO:0000313" key="2">
    <source>
        <dbReference type="Proteomes" id="UP001597389"/>
    </source>
</evidence>
<dbReference type="Proteomes" id="UP001597389">
    <property type="component" value="Unassembled WGS sequence"/>
</dbReference>
<dbReference type="EMBL" id="JBHUJB010000015">
    <property type="protein sequence ID" value="MFD2157919.1"/>
    <property type="molecule type" value="Genomic_DNA"/>
</dbReference>
<protein>
    <submittedName>
        <fullName evidence="1">Uncharacterized protein</fullName>
    </submittedName>
</protein>
<organism evidence="1 2">
    <name type="scientific">Rubritalea tangerina</name>
    <dbReference type="NCBI Taxonomy" id="430798"/>
    <lineage>
        <taxon>Bacteria</taxon>
        <taxon>Pseudomonadati</taxon>
        <taxon>Verrucomicrobiota</taxon>
        <taxon>Verrucomicrobiia</taxon>
        <taxon>Verrucomicrobiales</taxon>
        <taxon>Rubritaleaceae</taxon>
        <taxon>Rubritalea</taxon>
    </lineage>
</organism>
<comment type="caution">
    <text evidence="1">The sequence shown here is derived from an EMBL/GenBank/DDBJ whole genome shotgun (WGS) entry which is preliminary data.</text>
</comment>
<name>A0ABW4Z7R0_9BACT</name>
<proteinExistence type="predicted"/>
<gene>
    <name evidence="1" type="ORF">ACFSW8_03290</name>
</gene>